<organism evidence="2 3">
    <name type="scientific">Blastopirellula marina</name>
    <dbReference type="NCBI Taxonomy" id="124"/>
    <lineage>
        <taxon>Bacteria</taxon>
        <taxon>Pseudomonadati</taxon>
        <taxon>Planctomycetota</taxon>
        <taxon>Planctomycetia</taxon>
        <taxon>Pirellulales</taxon>
        <taxon>Pirellulaceae</taxon>
        <taxon>Blastopirellula</taxon>
    </lineage>
</organism>
<evidence type="ECO:0000313" key="3">
    <source>
        <dbReference type="Proteomes" id="UP000237819"/>
    </source>
</evidence>
<protein>
    <recommendedName>
        <fullName evidence="4">Carboxypeptidase regulatory-like domain-containing protein</fullName>
    </recommendedName>
</protein>
<evidence type="ECO:0000256" key="1">
    <source>
        <dbReference type="SAM" id="MobiDB-lite"/>
    </source>
</evidence>
<reference evidence="2 3" key="1">
    <citation type="submission" date="2018-02" db="EMBL/GenBank/DDBJ databases">
        <title>Comparative genomes isolates from brazilian mangrove.</title>
        <authorList>
            <person name="Araujo J.E."/>
            <person name="Taketani R.G."/>
            <person name="Silva M.C.P."/>
            <person name="Loureco M.V."/>
            <person name="Andreote F.D."/>
        </authorList>
    </citation>
    <scope>NUCLEOTIDE SEQUENCE [LARGE SCALE GENOMIC DNA]</scope>
    <source>
        <strain evidence="2 3">Nap-Phe MGV</strain>
    </source>
</reference>
<feature type="region of interest" description="Disordered" evidence="1">
    <location>
        <begin position="44"/>
        <end position="69"/>
    </location>
</feature>
<evidence type="ECO:0000313" key="2">
    <source>
        <dbReference type="EMBL" id="PQO45402.1"/>
    </source>
</evidence>
<proteinExistence type="predicted"/>
<dbReference type="AlphaFoldDB" id="A0A2S8GLU0"/>
<evidence type="ECO:0008006" key="4">
    <source>
        <dbReference type="Google" id="ProtNLM"/>
    </source>
</evidence>
<dbReference type="Proteomes" id="UP000237819">
    <property type="component" value="Unassembled WGS sequence"/>
</dbReference>
<dbReference type="RefSeq" id="WP_105335893.1">
    <property type="nucleotide sequence ID" value="NZ_PUHZ01000014.1"/>
</dbReference>
<name>A0A2S8GLU0_9BACT</name>
<dbReference type="OrthoDB" id="287681at2"/>
<gene>
    <name evidence="2" type="ORF">C5Y93_13195</name>
</gene>
<dbReference type="EMBL" id="PUHZ01000014">
    <property type="protein sequence ID" value="PQO45402.1"/>
    <property type="molecule type" value="Genomic_DNA"/>
</dbReference>
<sequence>MTTALVALALVPLGCNSKDRAVEVSGKVEFNGQPLKSGLIHFEPADGNGASGARSIDDGNYEFGENSQMQPGEYRVSIRAVPSDSDLDADAAMNQGPQPRFIDPIPKKYNDHTELTAKVTAEGPNTFDFDLKSK</sequence>
<accession>A0A2S8GLU0</accession>
<comment type="caution">
    <text evidence="2">The sequence shown here is derived from an EMBL/GenBank/DDBJ whole genome shotgun (WGS) entry which is preliminary data.</text>
</comment>